<sequence length="802" mass="89390">MTKRSSFRHSIDSILSQEDDSNTISQVDNIDASKSKFIPQSTQGIHPTSDASRAFQSTSSPTLGHSPIPVANIDKCMELTATIQCQPTLNPPTSIGRGSEIESNKHSDKEAKDVKVYSEDLKSMDEKNSSGVLLLPKSRHSDCSENVNNSKDDMRDKDESPDKGEGSRDVNEAEIGCDVGMRHEIKEFPVMNEDKWDRDPKGFERTLNGFNLSLPNFREKKSPNFTKSNFLVAVKNEPDSISMSKSNLQYQRVSDDGEVSDPKLDSMQSNSLQCLSYAGGKISKSMMKKMFIKEEHKAAEKSKEDDNETNENLYITPFRSDISDNNKQDEDFLDSEREEKCQFRQHSGMQGLGVLSNYIKKGCHHVVEAKCCDVKPLSNLKLSPRPQSLSCEDGKSRSFTNSSEVTVDKNTKLKFDNPVYFPQAMPSFQLHGQNFTSLDHSRYAALFSEYHQNRMKDISQYADHNAKLFVQDSKTQLNQRAMDSLKTNPMEDIRERANSSPLPIHGLEDSRNHHSPGGSGDLDQKEAERLSPAKKRRVRTTFSAEQLRSLEQVFAITHYPDARAREGLVKTIGLNEERVQIWFQNRRAKWRKHSRLRNFGGLQDLTEVSFVPAPKPDHEANAKLEMQENGKMPDIGSLGRCFQAASPIQKIPLASPISPLAPHHSSRVEIPPLYPSPASPAAAYFGLSPVLMQHYSPLLYAGWMLGGPPVFNPRVLPSPGDIGCAGAMQTSQGSPKQIVVKDGLESHGSDNFSTSLANPFILCPGPVDKTLPVVTPDDCDRESPPSLTFTRPKQDFSVSPQT</sequence>
<dbReference type="Pfam" id="PF00046">
    <property type="entry name" value="Homeodomain"/>
    <property type="match status" value="1"/>
</dbReference>
<evidence type="ECO:0000256" key="1">
    <source>
        <dbReference type="ARBA" id="ARBA00004123"/>
    </source>
</evidence>
<dbReference type="AlphaFoldDB" id="A0AAE0ZVK9"/>
<evidence type="ECO:0000256" key="6">
    <source>
        <dbReference type="RuleBase" id="RU000682"/>
    </source>
</evidence>
<dbReference type="PROSITE" id="PS00027">
    <property type="entry name" value="HOMEOBOX_1"/>
    <property type="match status" value="1"/>
</dbReference>
<feature type="compositionally biased region" description="Polar residues" evidence="7">
    <location>
        <begin position="40"/>
        <end position="63"/>
    </location>
</feature>
<dbReference type="InterPro" id="IPR017970">
    <property type="entry name" value="Homeobox_CS"/>
</dbReference>
<evidence type="ECO:0000259" key="8">
    <source>
        <dbReference type="PROSITE" id="PS50071"/>
    </source>
</evidence>
<accession>A0AAE0ZVK9</accession>
<evidence type="ECO:0000256" key="3">
    <source>
        <dbReference type="ARBA" id="ARBA00023155"/>
    </source>
</evidence>
<comment type="caution">
    <text evidence="9">The sequence shown here is derived from an EMBL/GenBank/DDBJ whole genome shotgun (WGS) entry which is preliminary data.</text>
</comment>
<dbReference type="SUPFAM" id="SSF46689">
    <property type="entry name" value="Homeodomain-like"/>
    <property type="match status" value="1"/>
</dbReference>
<feature type="DNA-binding region" description="Homeobox" evidence="5">
    <location>
        <begin position="535"/>
        <end position="594"/>
    </location>
</feature>
<feature type="compositionally biased region" description="Basic and acidic residues" evidence="7">
    <location>
        <begin position="99"/>
        <end position="128"/>
    </location>
</feature>
<dbReference type="GO" id="GO:0000977">
    <property type="term" value="F:RNA polymerase II transcription regulatory region sequence-specific DNA binding"/>
    <property type="evidence" value="ECO:0007669"/>
    <property type="project" value="TreeGrafter"/>
</dbReference>
<evidence type="ECO:0000256" key="4">
    <source>
        <dbReference type="ARBA" id="ARBA00023242"/>
    </source>
</evidence>
<dbReference type="GO" id="GO:0000981">
    <property type="term" value="F:DNA-binding transcription factor activity, RNA polymerase II-specific"/>
    <property type="evidence" value="ECO:0007669"/>
    <property type="project" value="InterPro"/>
</dbReference>
<proteinExistence type="predicted"/>
<feature type="region of interest" description="Disordered" evidence="7">
    <location>
        <begin position="40"/>
        <end position="66"/>
    </location>
</feature>
<comment type="subcellular location">
    <subcellularLocation>
        <location evidence="1 5 6">Nucleus</location>
    </subcellularLocation>
</comment>
<feature type="compositionally biased region" description="Basic and acidic residues" evidence="7">
    <location>
        <begin position="522"/>
        <end position="531"/>
    </location>
</feature>
<dbReference type="FunFam" id="1.10.10.60:FF:000679">
    <property type="entry name" value="Homeobox protein aristaless"/>
    <property type="match status" value="1"/>
</dbReference>
<dbReference type="PANTHER" id="PTHR24329">
    <property type="entry name" value="HOMEOBOX PROTEIN ARISTALESS"/>
    <property type="match status" value="1"/>
</dbReference>
<reference evidence="9" key="1">
    <citation type="journal article" date="2023" name="G3 (Bethesda)">
        <title>A reference genome for the long-term kleptoplast-retaining sea slug Elysia crispata morphotype clarki.</title>
        <authorList>
            <person name="Eastman K.E."/>
            <person name="Pendleton A.L."/>
            <person name="Shaikh M.A."/>
            <person name="Suttiyut T."/>
            <person name="Ogas R."/>
            <person name="Tomko P."/>
            <person name="Gavelis G."/>
            <person name="Widhalm J.R."/>
            <person name="Wisecaver J.H."/>
        </authorList>
    </citation>
    <scope>NUCLEOTIDE SEQUENCE</scope>
    <source>
        <strain evidence="9">ECLA1</strain>
    </source>
</reference>
<dbReference type="GO" id="GO:0005634">
    <property type="term" value="C:nucleus"/>
    <property type="evidence" value="ECO:0007669"/>
    <property type="project" value="UniProtKB-SubCell"/>
</dbReference>
<name>A0AAE0ZVK9_9GAST</name>
<feature type="region of interest" description="Disordered" evidence="7">
    <location>
        <begin position="774"/>
        <end position="802"/>
    </location>
</feature>
<evidence type="ECO:0000256" key="5">
    <source>
        <dbReference type="PROSITE-ProRule" id="PRU00108"/>
    </source>
</evidence>
<dbReference type="Gene3D" id="1.10.10.60">
    <property type="entry name" value="Homeodomain-like"/>
    <property type="match status" value="1"/>
</dbReference>
<evidence type="ECO:0000313" key="10">
    <source>
        <dbReference type="Proteomes" id="UP001283361"/>
    </source>
</evidence>
<dbReference type="InterPro" id="IPR009057">
    <property type="entry name" value="Homeodomain-like_sf"/>
</dbReference>
<dbReference type="CDD" id="cd00086">
    <property type="entry name" value="homeodomain"/>
    <property type="match status" value="1"/>
</dbReference>
<dbReference type="PROSITE" id="PS50071">
    <property type="entry name" value="HOMEOBOX_2"/>
    <property type="match status" value="1"/>
</dbReference>
<dbReference type="EMBL" id="JAWDGP010003243">
    <property type="protein sequence ID" value="KAK3776167.1"/>
    <property type="molecule type" value="Genomic_DNA"/>
</dbReference>
<keyword evidence="2 5" id="KW-0238">DNA-binding</keyword>
<protein>
    <recommendedName>
        <fullName evidence="8">Homeobox domain-containing protein</fullName>
    </recommendedName>
</protein>
<organism evidence="9 10">
    <name type="scientific">Elysia crispata</name>
    <name type="common">lettuce slug</name>
    <dbReference type="NCBI Taxonomy" id="231223"/>
    <lineage>
        <taxon>Eukaryota</taxon>
        <taxon>Metazoa</taxon>
        <taxon>Spiralia</taxon>
        <taxon>Lophotrochozoa</taxon>
        <taxon>Mollusca</taxon>
        <taxon>Gastropoda</taxon>
        <taxon>Heterobranchia</taxon>
        <taxon>Euthyneura</taxon>
        <taxon>Panpulmonata</taxon>
        <taxon>Sacoglossa</taxon>
        <taxon>Placobranchoidea</taxon>
        <taxon>Plakobranchidae</taxon>
        <taxon>Elysia</taxon>
    </lineage>
</organism>
<keyword evidence="3 5" id="KW-0371">Homeobox</keyword>
<feature type="region of interest" description="Disordered" evidence="7">
    <location>
        <begin position="86"/>
        <end position="173"/>
    </location>
</feature>
<evidence type="ECO:0000256" key="7">
    <source>
        <dbReference type="SAM" id="MobiDB-lite"/>
    </source>
</evidence>
<dbReference type="Proteomes" id="UP001283361">
    <property type="component" value="Unassembled WGS sequence"/>
</dbReference>
<feature type="region of interest" description="Disordered" evidence="7">
    <location>
        <begin position="500"/>
        <end position="540"/>
    </location>
</feature>
<feature type="region of interest" description="Disordered" evidence="7">
    <location>
        <begin position="1"/>
        <end position="22"/>
    </location>
</feature>
<dbReference type="InterPro" id="IPR001356">
    <property type="entry name" value="HD"/>
</dbReference>
<evidence type="ECO:0000313" key="9">
    <source>
        <dbReference type="EMBL" id="KAK3776167.1"/>
    </source>
</evidence>
<evidence type="ECO:0000256" key="2">
    <source>
        <dbReference type="ARBA" id="ARBA00023125"/>
    </source>
</evidence>
<dbReference type="SMART" id="SM00389">
    <property type="entry name" value="HOX"/>
    <property type="match status" value="1"/>
</dbReference>
<feature type="compositionally biased region" description="Basic and acidic residues" evidence="7">
    <location>
        <begin position="150"/>
        <end position="171"/>
    </location>
</feature>
<dbReference type="InterPro" id="IPR050649">
    <property type="entry name" value="Paired_Homeobox_TFs"/>
</dbReference>
<keyword evidence="4 5" id="KW-0539">Nucleus</keyword>
<dbReference type="PANTHER" id="PTHR24329:SF362">
    <property type="entry name" value="INTESTINE-SPECIFIC HOMEOBOX"/>
    <property type="match status" value="1"/>
</dbReference>
<keyword evidence="10" id="KW-1185">Reference proteome</keyword>
<gene>
    <name evidence="9" type="ORF">RRG08_063712</name>
</gene>
<feature type="compositionally biased region" description="Polar residues" evidence="7">
    <location>
        <begin position="785"/>
        <end position="802"/>
    </location>
</feature>
<feature type="domain" description="Homeobox" evidence="8">
    <location>
        <begin position="533"/>
        <end position="593"/>
    </location>
</feature>